<keyword evidence="3" id="KW-1185">Reference proteome</keyword>
<accession>A0A9W9CNG3</accession>
<proteinExistence type="predicted"/>
<feature type="region of interest" description="Disordered" evidence="1">
    <location>
        <begin position="314"/>
        <end position="338"/>
    </location>
</feature>
<gene>
    <name evidence="2" type="ORF">N0V83_003219</name>
</gene>
<dbReference type="EMBL" id="JAPEUY010000005">
    <property type="protein sequence ID" value="KAJ4372928.1"/>
    <property type="molecule type" value="Genomic_DNA"/>
</dbReference>
<organism evidence="2 3">
    <name type="scientific">Neocucurbitaria cava</name>
    <dbReference type="NCBI Taxonomy" id="798079"/>
    <lineage>
        <taxon>Eukaryota</taxon>
        <taxon>Fungi</taxon>
        <taxon>Dikarya</taxon>
        <taxon>Ascomycota</taxon>
        <taxon>Pezizomycotina</taxon>
        <taxon>Dothideomycetes</taxon>
        <taxon>Pleosporomycetidae</taxon>
        <taxon>Pleosporales</taxon>
        <taxon>Pleosporineae</taxon>
        <taxon>Cucurbitariaceae</taxon>
        <taxon>Neocucurbitaria</taxon>
    </lineage>
</organism>
<feature type="region of interest" description="Disordered" evidence="1">
    <location>
        <begin position="567"/>
        <end position="612"/>
    </location>
</feature>
<dbReference type="OrthoDB" id="3674086at2759"/>
<evidence type="ECO:0000313" key="2">
    <source>
        <dbReference type="EMBL" id="KAJ4372928.1"/>
    </source>
</evidence>
<comment type="caution">
    <text evidence="2">The sequence shown here is derived from an EMBL/GenBank/DDBJ whole genome shotgun (WGS) entry which is preliminary data.</text>
</comment>
<name>A0A9W9CNG3_9PLEO</name>
<evidence type="ECO:0008006" key="4">
    <source>
        <dbReference type="Google" id="ProtNLM"/>
    </source>
</evidence>
<reference evidence="2" key="1">
    <citation type="submission" date="2022-10" db="EMBL/GenBank/DDBJ databases">
        <title>Tapping the CABI collections for fungal endophytes: first genome assemblies for Collariella, Neodidymelliopsis, Ascochyta clinopodiicola, Didymella pomorum, Didymosphaeria variabile, Neocosmospora piperis and Neocucurbitaria cava.</title>
        <authorList>
            <person name="Hill R."/>
        </authorList>
    </citation>
    <scope>NUCLEOTIDE SEQUENCE</scope>
    <source>
        <strain evidence="2">IMI 356814</strain>
    </source>
</reference>
<evidence type="ECO:0000313" key="3">
    <source>
        <dbReference type="Proteomes" id="UP001140560"/>
    </source>
</evidence>
<dbReference type="AlphaFoldDB" id="A0A9W9CNG3"/>
<feature type="compositionally biased region" description="Polar residues" evidence="1">
    <location>
        <begin position="314"/>
        <end position="327"/>
    </location>
</feature>
<protein>
    <recommendedName>
        <fullName evidence="4">Zn(2)-C6 fungal-type domain-containing protein</fullName>
    </recommendedName>
</protein>
<evidence type="ECO:0000256" key="1">
    <source>
        <dbReference type="SAM" id="MobiDB-lite"/>
    </source>
</evidence>
<sequence>MYSIDGSQLGSELVRAAIWFLEKLSVERDPNEQLAGGNEGGQLYGTDADLDYQTIAEDSNLNTGTESFLEDANTRDTQADLSNQHPEVNITSTTSEMASTITPNLMETTMPIGVKKFSIELDDIQVARNPQLARDIKEQFPWATIEDKPGPNISRKRSTVSAIENEYSNSIRHDPVELLTDLANYATKLPTEDEFGYKYPLDDIWELLPSVRKLEVAHARAIQGKYGRSVDGTRCSRCVSQDYECKVYGPQPGDTTLKSFFGTSCQNCRLHGFECVFPIAADVHCAPHPITHGQSGPQPGTSDVSTARALETPRTASAVSKGESSLAENIPCESNAPEAGADIEQDENSLYRETRRRHRFPNIAITNMLPADAIIERAELLNFELNRTVRGLLHDMYTQWIDTEMINPFNNINPVNGKKNRLQDFYKSLMTLYIVAHKESQSDLCYAVLLRFQSTNCRELDGFPMVETAVLAFEHLPTHSPLCEWIAILFAYLWDTVVNGKYETFVTKRPILDPTAFSKLLYAIAYIRDPYTTGLDSAVLDGWCDVHDHPDKDSPANFACSKMRSGLTGKRKQLAANESSSNKNKRKAEESLAQPVQKIKRGRGRPRKIEAE</sequence>
<dbReference type="Proteomes" id="UP001140560">
    <property type="component" value="Unassembled WGS sequence"/>
</dbReference>